<keyword evidence="3" id="KW-1185">Reference proteome</keyword>
<evidence type="ECO:0000313" key="2">
    <source>
        <dbReference type="EMBL" id="TDE34406.1"/>
    </source>
</evidence>
<dbReference type="InterPro" id="IPR051704">
    <property type="entry name" value="FAD_aromatic-hydroxylase"/>
</dbReference>
<reference evidence="2 3" key="1">
    <citation type="submission" date="2019-03" db="EMBL/GenBank/DDBJ databases">
        <title>Draft genome sequences of novel Actinobacteria.</title>
        <authorList>
            <person name="Sahin N."/>
            <person name="Ay H."/>
            <person name="Saygin H."/>
        </authorList>
    </citation>
    <scope>NUCLEOTIDE SEQUENCE [LARGE SCALE GENOMIC DNA]</scope>
    <source>
        <strain evidence="2 3">6K102</strain>
    </source>
</reference>
<dbReference type="GO" id="GO:0071949">
    <property type="term" value="F:FAD binding"/>
    <property type="evidence" value="ECO:0007669"/>
    <property type="project" value="InterPro"/>
</dbReference>
<proteinExistence type="predicted"/>
<dbReference type="Proteomes" id="UP000295136">
    <property type="component" value="Unassembled WGS sequence"/>
</dbReference>
<dbReference type="PRINTS" id="PR00420">
    <property type="entry name" value="RNGMNOXGNASE"/>
</dbReference>
<gene>
    <name evidence="2" type="ORF">E1295_37080</name>
</gene>
<evidence type="ECO:0000313" key="3">
    <source>
        <dbReference type="Proteomes" id="UP000295136"/>
    </source>
</evidence>
<organism evidence="2 3">
    <name type="scientific">Nonomuraea mesophila</name>
    <dbReference type="NCBI Taxonomy" id="2530382"/>
    <lineage>
        <taxon>Bacteria</taxon>
        <taxon>Bacillati</taxon>
        <taxon>Actinomycetota</taxon>
        <taxon>Actinomycetes</taxon>
        <taxon>Streptosporangiales</taxon>
        <taxon>Streptosporangiaceae</taxon>
        <taxon>Nonomuraea</taxon>
    </lineage>
</organism>
<dbReference type="AlphaFoldDB" id="A0A4V6PG41"/>
<sequence>MRTVICGAGISGLALAHRLAGLGGEVVVVERAPGPRPQGYMIDFFGPGLEAVEAMGLLPRFERVAYHYDEGRLVDRKGRRRATIRTKSFSRGRLLDLLRPDIEAVLAENLPPEVELRYDTALIDLADRPGGLTVTLEDGTVLDADLLVGADGIHSTVRRLAFGPEDRCLRYLGLHTAAFTFDAPDVHAATGDAFCLTDSVDRQMGFYALRDGRVAAFAVHRSADPAVPDDLRGAIQRAYTGLGWVTPRALEQCPPAEEIYYDQVAQIELPEWSTGRVVLLGDAACAVSLIAGQGASLGIAGAFVLADRLAHAPTIERATAEFERLWRPVVEDKQRNARSMARWFLPSSPTDLRIRRLMLSLTRLPFVTGYLNSVLAGKDTKLADVMRRASGTAAESALA</sequence>
<evidence type="ECO:0000259" key="1">
    <source>
        <dbReference type="Pfam" id="PF01494"/>
    </source>
</evidence>
<accession>A0A4V6PG41</accession>
<dbReference type="Pfam" id="PF01494">
    <property type="entry name" value="FAD_binding_3"/>
    <property type="match status" value="1"/>
</dbReference>
<dbReference type="SUPFAM" id="SSF51905">
    <property type="entry name" value="FAD/NAD(P)-binding domain"/>
    <property type="match status" value="1"/>
</dbReference>
<comment type="caution">
    <text evidence="2">The sequence shown here is derived from an EMBL/GenBank/DDBJ whole genome shotgun (WGS) entry which is preliminary data.</text>
</comment>
<dbReference type="PANTHER" id="PTHR46865">
    <property type="entry name" value="OXIDOREDUCTASE-RELATED"/>
    <property type="match status" value="1"/>
</dbReference>
<dbReference type="Gene3D" id="3.50.50.60">
    <property type="entry name" value="FAD/NAD(P)-binding domain"/>
    <property type="match status" value="1"/>
</dbReference>
<dbReference type="InterPro" id="IPR002938">
    <property type="entry name" value="FAD-bd"/>
</dbReference>
<dbReference type="Gene3D" id="3.30.9.10">
    <property type="entry name" value="D-Amino Acid Oxidase, subunit A, domain 2"/>
    <property type="match status" value="1"/>
</dbReference>
<dbReference type="RefSeq" id="WP_132638082.1">
    <property type="nucleotide sequence ID" value="NZ_SMLD01000148.1"/>
</dbReference>
<protein>
    <submittedName>
        <fullName evidence="2">FAD-dependent oxidoreductase</fullName>
    </submittedName>
</protein>
<dbReference type="EMBL" id="SMLD01000148">
    <property type="protein sequence ID" value="TDE34406.1"/>
    <property type="molecule type" value="Genomic_DNA"/>
</dbReference>
<feature type="domain" description="FAD-binding" evidence="1">
    <location>
        <begin position="3"/>
        <end position="312"/>
    </location>
</feature>
<dbReference type="InterPro" id="IPR036188">
    <property type="entry name" value="FAD/NAD-bd_sf"/>
</dbReference>
<name>A0A4V6PG41_9ACTN</name>